<evidence type="ECO:0000313" key="3">
    <source>
        <dbReference type="Proteomes" id="UP000464658"/>
    </source>
</evidence>
<dbReference type="Proteomes" id="UP000464658">
    <property type="component" value="Chromosome"/>
</dbReference>
<dbReference type="InterPro" id="IPR002912">
    <property type="entry name" value="ACT_dom"/>
</dbReference>
<dbReference type="InterPro" id="IPR045865">
    <property type="entry name" value="ACT-like_dom_sf"/>
</dbReference>
<proteinExistence type="predicted"/>
<dbReference type="Pfam" id="PF13291">
    <property type="entry name" value="ACT_4"/>
    <property type="match status" value="1"/>
</dbReference>
<reference evidence="2 3" key="1">
    <citation type="submission" date="2019-12" db="EMBL/GenBank/DDBJ databases">
        <title>Full genome sequence of a Bacillus safensis strain isolated from commercially available natto in Indonesia.</title>
        <authorList>
            <person name="Yoshida M."/>
            <person name="Uomi M."/>
            <person name="Waturangi D."/>
            <person name="Ekaputri J.J."/>
            <person name="Setiamarga D.H.E."/>
        </authorList>
    </citation>
    <scope>NUCLEOTIDE SEQUENCE [LARGE SCALE GENOMIC DNA]</scope>
    <source>
        <strain evidence="2 3">IDN1</strain>
    </source>
</reference>
<dbReference type="AlphaFoldDB" id="A0A5S9MHQ5"/>
<accession>A0A5S9MHQ5</accession>
<dbReference type="CDD" id="cd04876">
    <property type="entry name" value="ACT_RelA-SpoT"/>
    <property type="match status" value="1"/>
</dbReference>
<gene>
    <name evidence="2" type="ORF">BsIDN1_47740</name>
</gene>
<evidence type="ECO:0000313" key="2">
    <source>
        <dbReference type="EMBL" id="BBP91156.1"/>
    </source>
</evidence>
<dbReference type="EMBL" id="AP021906">
    <property type="protein sequence ID" value="BBP91156.1"/>
    <property type="molecule type" value="Genomic_DNA"/>
</dbReference>
<sequence>MEIEILGYDRRGLLNEVLQAVNETKTNISSVSGKSDRNKVATIHMAIFIQNINHLHKVVERIKQIKDIYSVRRFMN</sequence>
<evidence type="ECO:0000259" key="1">
    <source>
        <dbReference type="PROSITE" id="PS51671"/>
    </source>
</evidence>
<protein>
    <recommendedName>
        <fullName evidence="1">ACT domain-containing protein</fullName>
    </recommendedName>
</protein>
<name>A0A5S9MHQ5_BACIA</name>
<dbReference type="PROSITE" id="PS51671">
    <property type="entry name" value="ACT"/>
    <property type="match status" value="1"/>
</dbReference>
<organism evidence="2 3">
    <name type="scientific">Bacillus safensis</name>
    <dbReference type="NCBI Taxonomy" id="561879"/>
    <lineage>
        <taxon>Bacteria</taxon>
        <taxon>Bacillati</taxon>
        <taxon>Bacillota</taxon>
        <taxon>Bacilli</taxon>
        <taxon>Bacillales</taxon>
        <taxon>Bacillaceae</taxon>
        <taxon>Bacillus</taxon>
    </lineage>
</organism>
<dbReference type="SUPFAM" id="SSF55021">
    <property type="entry name" value="ACT-like"/>
    <property type="match status" value="1"/>
</dbReference>
<feature type="domain" description="ACT" evidence="1">
    <location>
        <begin position="2"/>
        <end position="76"/>
    </location>
</feature>
<dbReference type="Gene3D" id="3.30.70.260">
    <property type="match status" value="1"/>
</dbReference>